<feature type="coiled-coil region" evidence="1">
    <location>
        <begin position="118"/>
        <end position="145"/>
    </location>
</feature>
<keyword evidence="4" id="KW-1185">Reference proteome</keyword>
<feature type="signal peptide" evidence="2">
    <location>
        <begin position="1"/>
        <end position="22"/>
    </location>
</feature>
<protein>
    <submittedName>
        <fullName evidence="3">Uncharacterized protein</fullName>
    </submittedName>
</protein>
<dbReference type="RefSeq" id="WP_147211050.1">
    <property type="nucleotide sequence ID" value="NZ_BJYM01000011.1"/>
</dbReference>
<organism evidence="3 4">
    <name type="scientific">Oceanobacillus sojae</name>
    <dbReference type="NCBI Taxonomy" id="582851"/>
    <lineage>
        <taxon>Bacteria</taxon>
        <taxon>Bacillati</taxon>
        <taxon>Bacillota</taxon>
        <taxon>Bacilli</taxon>
        <taxon>Bacillales</taxon>
        <taxon>Bacillaceae</taxon>
        <taxon>Oceanobacillus</taxon>
    </lineage>
</organism>
<dbReference type="Proteomes" id="UP000321558">
    <property type="component" value="Unassembled WGS sequence"/>
</dbReference>
<proteinExistence type="predicted"/>
<name>A0A511ZKX4_9BACI</name>
<evidence type="ECO:0000313" key="3">
    <source>
        <dbReference type="EMBL" id="GEN88113.1"/>
    </source>
</evidence>
<comment type="caution">
    <text evidence="3">The sequence shown here is derived from an EMBL/GenBank/DDBJ whole genome shotgun (WGS) entry which is preliminary data.</text>
</comment>
<dbReference type="STRING" id="582851.GCA_900162665_00222"/>
<evidence type="ECO:0000313" key="4">
    <source>
        <dbReference type="Proteomes" id="UP000321558"/>
    </source>
</evidence>
<reference evidence="3 4" key="1">
    <citation type="submission" date="2019-07" db="EMBL/GenBank/DDBJ databases">
        <title>Whole genome shotgun sequence of Oceanobacillus sojae NBRC 105379.</title>
        <authorList>
            <person name="Hosoyama A."/>
            <person name="Uohara A."/>
            <person name="Ohji S."/>
            <person name="Ichikawa N."/>
        </authorList>
    </citation>
    <scope>NUCLEOTIDE SEQUENCE [LARGE SCALE GENOMIC DNA]</scope>
    <source>
        <strain evidence="3 4">NBRC 105379</strain>
    </source>
</reference>
<evidence type="ECO:0000256" key="2">
    <source>
        <dbReference type="SAM" id="SignalP"/>
    </source>
</evidence>
<dbReference type="EMBL" id="BJYM01000011">
    <property type="protein sequence ID" value="GEN88113.1"/>
    <property type="molecule type" value="Genomic_DNA"/>
</dbReference>
<sequence>MNSRKITLLLFFIIFLAGCNHNESSYSDNPNITHLSTSSNQEAAIQAKELFTDREDIEAVHAVNTKDTLLVTIEIPHHERFSLEEKSKTYQKELERAFPDFTIELSTDKKIIIETAKLEEKIVKNNLIEDEIKKQMEKIIHLSKEQT</sequence>
<keyword evidence="2" id="KW-0732">Signal</keyword>
<evidence type="ECO:0000256" key="1">
    <source>
        <dbReference type="SAM" id="Coils"/>
    </source>
</evidence>
<gene>
    <name evidence="3" type="ORF">OSO01_28520</name>
</gene>
<accession>A0A511ZKX4</accession>
<dbReference type="AlphaFoldDB" id="A0A511ZKX4"/>
<dbReference type="PROSITE" id="PS51257">
    <property type="entry name" value="PROKAR_LIPOPROTEIN"/>
    <property type="match status" value="1"/>
</dbReference>
<keyword evidence="1" id="KW-0175">Coiled coil</keyword>
<dbReference type="OrthoDB" id="2967160at2"/>
<feature type="chain" id="PRO_5039547814" evidence="2">
    <location>
        <begin position="23"/>
        <end position="147"/>
    </location>
</feature>